<feature type="region of interest" description="Disordered" evidence="16">
    <location>
        <begin position="401"/>
        <end position="433"/>
    </location>
</feature>
<dbReference type="AlphaFoldDB" id="A0A9Q0HVF7"/>
<name>A0A9Q0HVF7_9POAL</name>
<evidence type="ECO:0000256" key="13">
    <source>
        <dbReference type="ARBA" id="ARBA00083621"/>
    </source>
</evidence>
<comment type="similarity">
    <text evidence="2 15">Belongs to the glycosyl hydrolase 28 family.</text>
</comment>
<dbReference type="InterPro" id="IPR012334">
    <property type="entry name" value="Pectin_lyas_fold"/>
</dbReference>
<comment type="subcellular location">
    <subcellularLocation>
        <location evidence="1">Secreted</location>
        <location evidence="1">Cell wall</location>
    </subcellularLocation>
</comment>
<dbReference type="GO" id="GO:0071555">
    <property type="term" value="P:cell wall organization"/>
    <property type="evidence" value="ECO:0007669"/>
    <property type="project" value="UniProtKB-KW"/>
</dbReference>
<keyword evidence="7" id="KW-0961">Cell wall biogenesis/degradation</keyword>
<evidence type="ECO:0000256" key="8">
    <source>
        <dbReference type="ARBA" id="ARBA00038933"/>
    </source>
</evidence>
<sequence>MMASSMLFKIVLISCLALATAHKKEAPPADESSDSTASTGSTGSNSFDVTKYSASSSGSASANSKAFLDAFKAACKVKGQSTILVPKGTYKLGQITFEGPCQGSHITFDIQGTLEAPADAKEIPGNAWIEFDSLHEMVVKGGGILDGKGQSSWPLETHNKPISMRFTKCVVGRVGDISIKDSKFFHMALHHTQGLIIENIKLSAPCNSKNTDGIHLSASSNITINNIDIGTGDDCISIGPGTNDVKISGVKCGPGHGISIGSLGKYKNEENVANIHVKSCTINGATNGVRIKSWPGAAPSQASNIIFEDITMTNVSYPIIIDQKYCPNGECTTHAPSQVKISDITFKGIKGTSNTPIAVKLDCSEHSPCQNVKLQDISLKPLTSAVDEITSLCTNVHGDVSGTQSPDPCLGANAGKSSKSTSSGAPPPGASDN</sequence>
<evidence type="ECO:0000256" key="16">
    <source>
        <dbReference type="SAM" id="MobiDB-lite"/>
    </source>
</evidence>
<keyword evidence="17" id="KW-0732">Signal</keyword>
<evidence type="ECO:0000256" key="10">
    <source>
        <dbReference type="ARBA" id="ARBA00048766"/>
    </source>
</evidence>
<dbReference type="PANTHER" id="PTHR31375">
    <property type="match status" value="1"/>
</dbReference>
<keyword evidence="3" id="KW-0134">Cell wall</keyword>
<dbReference type="EMBL" id="JAMQYH010000002">
    <property type="protein sequence ID" value="KAJ1699343.1"/>
    <property type="molecule type" value="Genomic_DNA"/>
</dbReference>
<feature type="chain" id="PRO_5040495873" description="Exopolygalacturonase" evidence="17">
    <location>
        <begin position="22"/>
        <end position="433"/>
    </location>
</feature>
<dbReference type="SUPFAM" id="SSF51126">
    <property type="entry name" value="Pectin lyase-like"/>
    <property type="match status" value="1"/>
</dbReference>
<evidence type="ECO:0000256" key="17">
    <source>
        <dbReference type="SAM" id="SignalP"/>
    </source>
</evidence>
<dbReference type="FunFam" id="2.160.20.10:FF:000004">
    <property type="entry name" value="Pectin lyase-like superfamily protein"/>
    <property type="match status" value="1"/>
</dbReference>
<evidence type="ECO:0000256" key="7">
    <source>
        <dbReference type="ARBA" id="ARBA00023316"/>
    </source>
</evidence>
<organism evidence="18 19">
    <name type="scientific">Rhynchospora breviuscula</name>
    <dbReference type="NCBI Taxonomy" id="2022672"/>
    <lineage>
        <taxon>Eukaryota</taxon>
        <taxon>Viridiplantae</taxon>
        <taxon>Streptophyta</taxon>
        <taxon>Embryophyta</taxon>
        <taxon>Tracheophyta</taxon>
        <taxon>Spermatophyta</taxon>
        <taxon>Magnoliopsida</taxon>
        <taxon>Liliopsida</taxon>
        <taxon>Poales</taxon>
        <taxon>Cyperaceae</taxon>
        <taxon>Cyperoideae</taxon>
        <taxon>Rhynchosporeae</taxon>
        <taxon>Rhynchospora</taxon>
    </lineage>
</organism>
<comment type="catalytic activity">
    <reaction evidence="10">
        <text>[(1-&gt;4)-alpha-D-galacturonosyl](n) + H2O = alpha-D-galacturonate + [(1-&gt;4)-alpha-D-galacturonosyl](n-1)</text>
        <dbReference type="Rhea" id="RHEA:14117"/>
        <dbReference type="Rhea" id="RHEA-COMP:14570"/>
        <dbReference type="Rhea" id="RHEA-COMP:14572"/>
        <dbReference type="ChEBI" id="CHEBI:15377"/>
        <dbReference type="ChEBI" id="CHEBI:58658"/>
        <dbReference type="ChEBI" id="CHEBI:140523"/>
        <dbReference type="EC" id="3.2.1.67"/>
    </reaction>
</comment>
<proteinExistence type="inferred from homology"/>
<dbReference type="Proteomes" id="UP001151287">
    <property type="component" value="Unassembled WGS sequence"/>
</dbReference>
<evidence type="ECO:0000256" key="14">
    <source>
        <dbReference type="PROSITE-ProRule" id="PRU10052"/>
    </source>
</evidence>
<evidence type="ECO:0000256" key="3">
    <source>
        <dbReference type="ARBA" id="ARBA00022512"/>
    </source>
</evidence>
<keyword evidence="19" id="KW-1185">Reference proteome</keyword>
<dbReference type="InterPro" id="IPR006626">
    <property type="entry name" value="PbH1"/>
</dbReference>
<evidence type="ECO:0000256" key="9">
    <source>
        <dbReference type="ARBA" id="ARBA00043142"/>
    </source>
</evidence>
<accession>A0A9Q0HVF7</accession>
<reference evidence="18" key="1">
    <citation type="journal article" date="2022" name="Cell">
        <title>Repeat-based holocentromeres influence genome architecture and karyotype evolution.</title>
        <authorList>
            <person name="Hofstatter P.G."/>
            <person name="Thangavel G."/>
            <person name="Lux T."/>
            <person name="Neumann P."/>
            <person name="Vondrak T."/>
            <person name="Novak P."/>
            <person name="Zhang M."/>
            <person name="Costa L."/>
            <person name="Castellani M."/>
            <person name="Scott A."/>
            <person name="Toegelov H."/>
            <person name="Fuchs J."/>
            <person name="Mata-Sucre Y."/>
            <person name="Dias Y."/>
            <person name="Vanzela A.L.L."/>
            <person name="Huettel B."/>
            <person name="Almeida C.C.S."/>
            <person name="Simkova H."/>
            <person name="Souza G."/>
            <person name="Pedrosa-Harand A."/>
            <person name="Macas J."/>
            <person name="Mayer K.F.X."/>
            <person name="Houben A."/>
            <person name="Marques A."/>
        </authorList>
    </citation>
    <scope>NUCLEOTIDE SEQUENCE</scope>
    <source>
        <strain evidence="18">RhyBre1mFocal</strain>
    </source>
</reference>
<evidence type="ECO:0000313" key="19">
    <source>
        <dbReference type="Proteomes" id="UP001151287"/>
    </source>
</evidence>
<evidence type="ECO:0000256" key="6">
    <source>
        <dbReference type="ARBA" id="ARBA00023295"/>
    </source>
</evidence>
<dbReference type="Gene3D" id="2.160.20.10">
    <property type="entry name" value="Single-stranded right-handed beta-helix, Pectin lyase-like"/>
    <property type="match status" value="1"/>
</dbReference>
<evidence type="ECO:0000256" key="11">
    <source>
        <dbReference type="ARBA" id="ARBA00057651"/>
    </source>
</evidence>
<dbReference type="OrthoDB" id="652752at2759"/>
<dbReference type="GO" id="GO:0004650">
    <property type="term" value="F:polygalacturonase activity"/>
    <property type="evidence" value="ECO:0007669"/>
    <property type="project" value="InterPro"/>
</dbReference>
<feature type="signal peptide" evidence="17">
    <location>
        <begin position="1"/>
        <end position="21"/>
    </location>
</feature>
<comment type="function">
    <text evidence="11">May function in depolymerizing pectin during pollen development, germination, and tube growth. Acts as an exo-polygalacturonase.</text>
</comment>
<keyword evidence="4" id="KW-0964">Secreted</keyword>
<dbReference type="SMART" id="SM00710">
    <property type="entry name" value="PbH1"/>
    <property type="match status" value="5"/>
</dbReference>
<keyword evidence="6 15" id="KW-0326">Glycosidase</keyword>
<feature type="compositionally biased region" description="Low complexity" evidence="16">
    <location>
        <begin position="414"/>
        <end position="424"/>
    </location>
</feature>
<evidence type="ECO:0000256" key="4">
    <source>
        <dbReference type="ARBA" id="ARBA00022525"/>
    </source>
</evidence>
<protein>
    <recommendedName>
        <fullName evidence="12">Exopolygalacturonase</fullName>
        <ecNumber evidence="8">3.2.1.67</ecNumber>
    </recommendedName>
    <alternativeName>
        <fullName evidence="9">Galacturan 1,4-alpha-galacturonidase</fullName>
    </alternativeName>
    <alternativeName>
        <fullName evidence="13">Pectinase</fullName>
    </alternativeName>
</protein>
<comment type="caution">
    <text evidence="18">The sequence shown here is derived from an EMBL/GenBank/DDBJ whole genome shotgun (WGS) entry which is preliminary data.</text>
</comment>
<evidence type="ECO:0000256" key="1">
    <source>
        <dbReference type="ARBA" id="ARBA00004191"/>
    </source>
</evidence>
<gene>
    <name evidence="18" type="ORF">LUZ63_007855</name>
</gene>
<dbReference type="InterPro" id="IPR011050">
    <property type="entry name" value="Pectin_lyase_fold/virulence"/>
</dbReference>
<keyword evidence="5 15" id="KW-0378">Hydrolase</keyword>
<evidence type="ECO:0000256" key="2">
    <source>
        <dbReference type="ARBA" id="ARBA00008834"/>
    </source>
</evidence>
<dbReference type="Pfam" id="PF00295">
    <property type="entry name" value="Glyco_hydro_28"/>
    <property type="match status" value="1"/>
</dbReference>
<dbReference type="PROSITE" id="PS00502">
    <property type="entry name" value="POLYGALACTURONASE"/>
    <property type="match status" value="1"/>
</dbReference>
<evidence type="ECO:0000256" key="12">
    <source>
        <dbReference type="ARBA" id="ARBA00068298"/>
    </source>
</evidence>
<dbReference type="InterPro" id="IPR000743">
    <property type="entry name" value="Glyco_hydro_28"/>
</dbReference>
<dbReference type="GO" id="GO:0047911">
    <property type="term" value="F:galacturan 1,4-alpha-galacturonidase activity"/>
    <property type="evidence" value="ECO:0007669"/>
    <property type="project" value="UniProtKB-EC"/>
</dbReference>
<evidence type="ECO:0000256" key="15">
    <source>
        <dbReference type="RuleBase" id="RU361169"/>
    </source>
</evidence>
<dbReference type="GO" id="GO:0005975">
    <property type="term" value="P:carbohydrate metabolic process"/>
    <property type="evidence" value="ECO:0007669"/>
    <property type="project" value="InterPro"/>
</dbReference>
<feature type="active site" evidence="14">
    <location>
        <position position="256"/>
    </location>
</feature>
<evidence type="ECO:0000313" key="18">
    <source>
        <dbReference type="EMBL" id="KAJ1699343.1"/>
    </source>
</evidence>
<evidence type="ECO:0000256" key="5">
    <source>
        <dbReference type="ARBA" id="ARBA00022801"/>
    </source>
</evidence>
<dbReference type="EC" id="3.2.1.67" evidence="8"/>